<dbReference type="Proteomes" id="UP000239874">
    <property type="component" value="Unassembled WGS sequence"/>
</dbReference>
<protein>
    <submittedName>
        <fullName evidence="1">Transcriptional regulator</fullName>
    </submittedName>
</protein>
<name>A0A2S6AMG2_9NOCA</name>
<accession>A0A2S6AMG2</accession>
<proteinExistence type="predicted"/>
<evidence type="ECO:0000313" key="2">
    <source>
        <dbReference type="Proteomes" id="UP000239874"/>
    </source>
</evidence>
<dbReference type="EMBL" id="PSZC01000014">
    <property type="protein sequence ID" value="PPJ36408.1"/>
    <property type="molecule type" value="Genomic_DNA"/>
</dbReference>
<evidence type="ECO:0000313" key="1">
    <source>
        <dbReference type="EMBL" id="PPJ36408.1"/>
    </source>
</evidence>
<reference evidence="1 2" key="1">
    <citation type="submission" date="2018-02" db="EMBL/GenBank/DDBJ databases">
        <title>8 Nocardia nova and 1 Nocardia cyriacigeorgica strain used for evolution to TMP-SMX.</title>
        <authorList>
            <person name="Mehta H."/>
            <person name="Weng J."/>
            <person name="Shamoo Y."/>
        </authorList>
    </citation>
    <scope>NUCLEOTIDE SEQUENCE [LARGE SCALE GENOMIC DNA]</scope>
    <source>
        <strain evidence="1 2">MDA3139</strain>
    </source>
</reference>
<gene>
    <name evidence="1" type="ORF">C5E45_20380</name>
</gene>
<organism evidence="1 2">
    <name type="scientific">Nocardia nova</name>
    <dbReference type="NCBI Taxonomy" id="37330"/>
    <lineage>
        <taxon>Bacteria</taxon>
        <taxon>Bacillati</taxon>
        <taxon>Actinomycetota</taxon>
        <taxon>Actinomycetes</taxon>
        <taxon>Mycobacteriales</taxon>
        <taxon>Nocardiaceae</taxon>
        <taxon>Nocardia</taxon>
    </lineage>
</organism>
<comment type="caution">
    <text evidence="1">The sequence shown here is derived from an EMBL/GenBank/DDBJ whole genome shotgun (WGS) entry which is preliminary data.</text>
</comment>
<sequence length="372" mass="40726">MDAVDHQLTTSERDWADTRAYLRRHRSELDRAVVKDYPHALRVAETTLLSRREWMPAAALRFEDVRLEWCPTPPAGPAVHSSPVLPLRGDGSRYGSYAEAVGALAAPTVFEDRPTYRLLDADLVSDSPVMRFGPGSYFDSINVGEAAAHEAAVARRDGAVIDGVRARITDPCDPDQRPVNVAISTVTIRRDTATGVGEFLLHWRDPRKVGHAGGLYQVVPVGIFQPSGYASWNTHNDFSLWRNTVREFAEELGGASEDHGSERAPIDYDAWDFAARLTRGLSSGSVDAYVLGLGVDPVSFATDLLTAVVIDGPLFDELFGTIASRNAEGRVLEWQPLTVDNVERALAAYPFQAAGAAVLRLAERQVWSGRSD</sequence>
<dbReference type="AlphaFoldDB" id="A0A2S6AMG2"/>